<dbReference type="EMBL" id="JACGBB010000001">
    <property type="protein sequence ID" value="MBZ7986585.1"/>
    <property type="molecule type" value="Genomic_DNA"/>
</dbReference>
<dbReference type="PROSITE" id="PS01091">
    <property type="entry name" value="TATD_3"/>
    <property type="match status" value="1"/>
</dbReference>
<accession>A0ABS7WRF2</accession>
<dbReference type="PANTHER" id="PTHR46124">
    <property type="entry name" value="D-AMINOACYL-TRNA DEACYLASE"/>
    <property type="match status" value="1"/>
</dbReference>
<evidence type="ECO:0000256" key="1">
    <source>
        <dbReference type="ARBA" id="ARBA00009275"/>
    </source>
</evidence>
<reference evidence="4 5" key="1">
    <citation type="submission" date="2020-07" db="EMBL/GenBank/DDBJ databases">
        <title>Transfer of Campylobacter canadensis to the novel genus Avispirillum gen. nov., that also includes two novel species recovered from migratory waterfowl: Avispirillum anseris sp. nov. and Avispirillum brantae sp. nov.</title>
        <authorList>
            <person name="Miller W.G."/>
            <person name="Chapman M.H."/>
            <person name="Yee E."/>
            <person name="Inglis G.D."/>
        </authorList>
    </citation>
    <scope>NUCLEOTIDE SEQUENCE [LARGE SCALE GENOMIC DNA]</scope>
    <source>
        <strain evidence="4 5">L283</strain>
    </source>
</reference>
<keyword evidence="2" id="KW-0479">Metal-binding</keyword>
<evidence type="ECO:0000313" key="4">
    <source>
        <dbReference type="EMBL" id="MBZ7986585.1"/>
    </source>
</evidence>
<dbReference type="PIRSF" id="PIRSF005902">
    <property type="entry name" value="DNase_TatD"/>
    <property type="match status" value="1"/>
</dbReference>
<dbReference type="PANTHER" id="PTHR46124:SF2">
    <property type="entry name" value="D-AMINOACYL-TRNA DEACYLASE"/>
    <property type="match status" value="1"/>
</dbReference>
<dbReference type="PROSITE" id="PS01137">
    <property type="entry name" value="TATD_1"/>
    <property type="match status" value="1"/>
</dbReference>
<evidence type="ECO:0000256" key="2">
    <source>
        <dbReference type="ARBA" id="ARBA00022723"/>
    </source>
</evidence>
<evidence type="ECO:0000313" key="5">
    <source>
        <dbReference type="Proteomes" id="UP000786183"/>
    </source>
</evidence>
<dbReference type="InterPro" id="IPR001130">
    <property type="entry name" value="TatD-like"/>
</dbReference>
<dbReference type="InterPro" id="IPR032466">
    <property type="entry name" value="Metal_Hydrolase"/>
</dbReference>
<dbReference type="Pfam" id="PF01026">
    <property type="entry name" value="TatD_DNase"/>
    <property type="match status" value="1"/>
</dbReference>
<name>A0ABS7WRF2_9BACT</name>
<dbReference type="Proteomes" id="UP000786183">
    <property type="component" value="Unassembled WGS sequence"/>
</dbReference>
<dbReference type="Gene3D" id="3.20.20.140">
    <property type="entry name" value="Metal-dependent hydrolases"/>
    <property type="match status" value="1"/>
</dbReference>
<dbReference type="InterPro" id="IPR018228">
    <property type="entry name" value="DNase_TatD-rel_CS"/>
</dbReference>
<sequence>MIIDTHTHLDDARYEEDLEEVLLRAKQDFVSHYIIPAADLKTLPRAIQLSKKYENIYFAAGVHPYDLDTFNEESIINALKDKKCLAVGECGLDYYRNPSDDEKAMQKEIFKKQIELSLKYDKALILHVRDANNDVYDILKEYKGIKGVFHCFNACESLLDFSDNFYYGIGGVLTFKNEKKLTNLIKKIPLEKILIETDSPYLTPHPFRGQRNEPRYCLLVVDKIAQILEMSREEVSQITSENAKKLFKGLI</sequence>
<comment type="caution">
    <text evidence="4">The sequence shown here is derived from an EMBL/GenBank/DDBJ whole genome shotgun (WGS) entry which is preliminary data.</text>
</comment>
<dbReference type="InterPro" id="IPR015991">
    <property type="entry name" value="TatD/YcfH-like"/>
</dbReference>
<dbReference type="GO" id="GO:0016787">
    <property type="term" value="F:hydrolase activity"/>
    <property type="evidence" value="ECO:0007669"/>
    <property type="project" value="UniProtKB-KW"/>
</dbReference>
<protein>
    <submittedName>
        <fullName evidence="4">TatD family hydrolase</fullName>
    </submittedName>
</protein>
<evidence type="ECO:0000256" key="3">
    <source>
        <dbReference type="ARBA" id="ARBA00022801"/>
    </source>
</evidence>
<gene>
    <name evidence="4" type="ORF">AVCANL283_00465</name>
</gene>
<keyword evidence="3 4" id="KW-0378">Hydrolase</keyword>
<organism evidence="4 5">
    <name type="scientific">Campylobacter canadensis</name>
    <dbReference type="NCBI Taxonomy" id="449520"/>
    <lineage>
        <taxon>Bacteria</taxon>
        <taxon>Pseudomonadati</taxon>
        <taxon>Campylobacterota</taxon>
        <taxon>Epsilonproteobacteria</taxon>
        <taxon>Campylobacterales</taxon>
        <taxon>Campylobacteraceae</taxon>
        <taxon>Campylobacter</taxon>
    </lineage>
</organism>
<dbReference type="SUPFAM" id="SSF51556">
    <property type="entry name" value="Metallo-dependent hydrolases"/>
    <property type="match status" value="1"/>
</dbReference>
<comment type="similarity">
    <text evidence="1">Belongs to the metallo-dependent hydrolases superfamily. TatD-type hydrolase family.</text>
</comment>
<proteinExistence type="inferred from homology"/>
<keyword evidence="5" id="KW-1185">Reference proteome</keyword>
<dbReference type="RefSeq" id="WP_172234395.1">
    <property type="nucleotide sequence ID" value="NZ_CP035946.1"/>
</dbReference>
<dbReference type="NCBIfam" id="TIGR00010">
    <property type="entry name" value="YchF/TatD family DNA exonuclease"/>
    <property type="match status" value="1"/>
</dbReference>
<dbReference type="CDD" id="cd01310">
    <property type="entry name" value="TatD_DNAse"/>
    <property type="match status" value="1"/>
</dbReference>